<evidence type="ECO:0000313" key="2">
    <source>
        <dbReference type="EnsemblFungi" id="MAPG_04562T0"/>
    </source>
</evidence>
<reference evidence="2" key="4">
    <citation type="journal article" date="2015" name="G3 (Bethesda)">
        <title>Genome sequences of three phytopathogenic species of the Magnaporthaceae family of fungi.</title>
        <authorList>
            <person name="Okagaki L.H."/>
            <person name="Nunes C.C."/>
            <person name="Sailsbery J."/>
            <person name="Clay B."/>
            <person name="Brown D."/>
            <person name="John T."/>
            <person name="Oh Y."/>
            <person name="Young N."/>
            <person name="Fitzgerald M."/>
            <person name="Haas B.J."/>
            <person name="Zeng Q."/>
            <person name="Young S."/>
            <person name="Adiconis X."/>
            <person name="Fan L."/>
            <person name="Levin J.Z."/>
            <person name="Mitchell T.K."/>
            <person name="Okubara P.A."/>
            <person name="Farman M.L."/>
            <person name="Kohn L.M."/>
            <person name="Birren B."/>
            <person name="Ma L.-J."/>
            <person name="Dean R.A."/>
        </authorList>
    </citation>
    <scope>NUCLEOTIDE SEQUENCE</scope>
    <source>
        <strain evidence="2">ATCC 64411 / 73-15</strain>
    </source>
</reference>
<keyword evidence="3" id="KW-1185">Reference proteome</keyword>
<gene>
    <name evidence="1" type="ORF">MAPG_04562</name>
</gene>
<reference evidence="3" key="2">
    <citation type="submission" date="2010-05" db="EMBL/GenBank/DDBJ databases">
        <title>The genome sequence of Magnaporthe poae strain ATCC 64411.</title>
        <authorList>
            <person name="Ma L.-J."/>
            <person name="Dead R."/>
            <person name="Young S."/>
            <person name="Zeng Q."/>
            <person name="Koehrsen M."/>
            <person name="Alvarado L."/>
            <person name="Berlin A."/>
            <person name="Chapman S.B."/>
            <person name="Chen Z."/>
            <person name="Freedman E."/>
            <person name="Gellesch M."/>
            <person name="Goldberg J."/>
            <person name="Griggs A."/>
            <person name="Gujja S."/>
            <person name="Heilman E.R."/>
            <person name="Heiman D."/>
            <person name="Hepburn T."/>
            <person name="Howarth C."/>
            <person name="Jen D."/>
            <person name="Larson L."/>
            <person name="Mehta T."/>
            <person name="Neiman D."/>
            <person name="Pearson M."/>
            <person name="Roberts A."/>
            <person name="Saif S."/>
            <person name="Shea T."/>
            <person name="Shenoy N."/>
            <person name="Sisk P."/>
            <person name="Stolte C."/>
            <person name="Sykes S."/>
            <person name="Walk T."/>
            <person name="White J."/>
            <person name="Yandava C."/>
            <person name="Haas B."/>
            <person name="Nusbaum C."/>
            <person name="Birren B."/>
        </authorList>
    </citation>
    <scope>NUCLEOTIDE SEQUENCE [LARGE SCALE GENOMIC DNA]</scope>
    <source>
        <strain evidence="3">ATCC 64411 / 73-15</strain>
    </source>
</reference>
<dbReference type="EnsemblFungi" id="MAPG_04562T0">
    <property type="protein sequence ID" value="MAPG_04562T0"/>
    <property type="gene ID" value="MAPG_04562"/>
</dbReference>
<proteinExistence type="predicted"/>
<dbReference type="VEuPathDB" id="FungiDB:MAPG_04562"/>
<reference evidence="2" key="5">
    <citation type="submission" date="2015-06" db="UniProtKB">
        <authorList>
            <consortium name="EnsemblFungi"/>
        </authorList>
    </citation>
    <scope>IDENTIFICATION</scope>
    <source>
        <strain evidence="2">ATCC 64411</strain>
    </source>
</reference>
<dbReference type="EMBL" id="ADBL01001071">
    <property type="status" value="NOT_ANNOTATED_CDS"/>
    <property type="molecule type" value="Genomic_DNA"/>
</dbReference>
<dbReference type="Proteomes" id="UP000011715">
    <property type="component" value="Unassembled WGS sequence"/>
</dbReference>
<evidence type="ECO:0000313" key="1">
    <source>
        <dbReference type="EMBL" id="KLU85539.1"/>
    </source>
</evidence>
<dbReference type="AlphaFoldDB" id="A0A0C4DX24"/>
<reference evidence="1" key="3">
    <citation type="submission" date="2011-03" db="EMBL/GenBank/DDBJ databases">
        <title>Annotation of Magnaporthe poae ATCC 64411.</title>
        <authorList>
            <person name="Ma L.-J."/>
            <person name="Dead R."/>
            <person name="Young S.K."/>
            <person name="Zeng Q."/>
            <person name="Gargeya S."/>
            <person name="Fitzgerald M."/>
            <person name="Haas B."/>
            <person name="Abouelleil A."/>
            <person name="Alvarado L."/>
            <person name="Arachchi H.M."/>
            <person name="Berlin A."/>
            <person name="Brown A."/>
            <person name="Chapman S.B."/>
            <person name="Chen Z."/>
            <person name="Dunbar C."/>
            <person name="Freedman E."/>
            <person name="Gearin G."/>
            <person name="Gellesch M."/>
            <person name="Goldberg J."/>
            <person name="Griggs A."/>
            <person name="Gujja S."/>
            <person name="Heiman D."/>
            <person name="Howarth C."/>
            <person name="Larson L."/>
            <person name="Lui A."/>
            <person name="MacDonald P.J.P."/>
            <person name="Mehta T."/>
            <person name="Montmayeur A."/>
            <person name="Murphy C."/>
            <person name="Neiman D."/>
            <person name="Pearson M."/>
            <person name="Priest M."/>
            <person name="Roberts A."/>
            <person name="Saif S."/>
            <person name="Shea T."/>
            <person name="Shenoy N."/>
            <person name="Sisk P."/>
            <person name="Stolte C."/>
            <person name="Sykes S."/>
            <person name="Yandava C."/>
            <person name="Wortman J."/>
            <person name="Nusbaum C."/>
            <person name="Birren B."/>
        </authorList>
    </citation>
    <scope>NUCLEOTIDE SEQUENCE</scope>
    <source>
        <strain evidence="1">ATCC 64411</strain>
    </source>
</reference>
<reference evidence="1" key="1">
    <citation type="submission" date="2010-05" db="EMBL/GenBank/DDBJ databases">
        <title>The Genome Sequence of Magnaporthe poae strain ATCC 64411.</title>
        <authorList>
            <consortium name="The Broad Institute Genome Sequencing Platform"/>
            <consortium name="Broad Institute Genome Sequencing Center for Infectious Disease"/>
            <person name="Ma L.-J."/>
            <person name="Dead R."/>
            <person name="Young S."/>
            <person name="Zeng Q."/>
            <person name="Koehrsen M."/>
            <person name="Alvarado L."/>
            <person name="Berlin A."/>
            <person name="Chapman S.B."/>
            <person name="Chen Z."/>
            <person name="Freedman E."/>
            <person name="Gellesch M."/>
            <person name="Goldberg J."/>
            <person name="Griggs A."/>
            <person name="Gujja S."/>
            <person name="Heilman E.R."/>
            <person name="Heiman D."/>
            <person name="Hepburn T."/>
            <person name="Howarth C."/>
            <person name="Jen D."/>
            <person name="Larson L."/>
            <person name="Mehta T."/>
            <person name="Neiman D."/>
            <person name="Pearson M."/>
            <person name="Roberts A."/>
            <person name="Saif S."/>
            <person name="Shea T."/>
            <person name="Shenoy N."/>
            <person name="Sisk P."/>
            <person name="Stolte C."/>
            <person name="Sykes S."/>
            <person name="Walk T."/>
            <person name="White J."/>
            <person name="Yandava C."/>
            <person name="Haas B."/>
            <person name="Nusbaum C."/>
            <person name="Birren B."/>
        </authorList>
    </citation>
    <scope>NUCLEOTIDE SEQUENCE</scope>
    <source>
        <strain evidence="1">ATCC 64411</strain>
    </source>
</reference>
<protein>
    <submittedName>
        <fullName evidence="1 2">Uncharacterized protein</fullName>
    </submittedName>
</protein>
<sequence>MQKAFNSEVTLHTVLGGETSEDLCRRFLAKHGPRGWVQRLRMNIEFESIKTLQSIANSCTLPRPRLRIGPALKQMVTNHRLKELKIVMGPDPKRFFDSWPLTLGGFLQNALGLRLM</sequence>
<evidence type="ECO:0000313" key="3">
    <source>
        <dbReference type="Proteomes" id="UP000011715"/>
    </source>
</evidence>
<organism evidence="2 3">
    <name type="scientific">Magnaporthiopsis poae (strain ATCC 64411 / 73-15)</name>
    <name type="common">Kentucky bluegrass fungus</name>
    <name type="synonym">Magnaporthe poae</name>
    <dbReference type="NCBI Taxonomy" id="644358"/>
    <lineage>
        <taxon>Eukaryota</taxon>
        <taxon>Fungi</taxon>
        <taxon>Dikarya</taxon>
        <taxon>Ascomycota</taxon>
        <taxon>Pezizomycotina</taxon>
        <taxon>Sordariomycetes</taxon>
        <taxon>Sordariomycetidae</taxon>
        <taxon>Magnaporthales</taxon>
        <taxon>Magnaporthaceae</taxon>
        <taxon>Magnaporthiopsis</taxon>
    </lineage>
</organism>
<accession>A0A0C4DX24</accession>
<dbReference type="EMBL" id="GL876968">
    <property type="protein sequence ID" value="KLU85539.1"/>
    <property type="molecule type" value="Genomic_DNA"/>
</dbReference>
<name>A0A0C4DX24_MAGP6</name>